<keyword evidence="2" id="KW-1185">Reference proteome</keyword>
<proteinExistence type="predicted"/>
<dbReference type="Proteomes" id="UP000245383">
    <property type="component" value="Unassembled WGS sequence"/>
</dbReference>
<evidence type="ECO:0008006" key="3">
    <source>
        <dbReference type="Google" id="ProtNLM"/>
    </source>
</evidence>
<dbReference type="PROSITE" id="PS50896">
    <property type="entry name" value="LISH"/>
    <property type="match status" value="1"/>
</dbReference>
<dbReference type="InterPro" id="IPR006594">
    <property type="entry name" value="LisH"/>
</dbReference>
<dbReference type="EMBL" id="MBFR01000048">
    <property type="protein sequence ID" value="PVU95731.1"/>
    <property type="molecule type" value="Genomic_DNA"/>
</dbReference>
<gene>
    <name evidence="1" type="ORF">BB561_001624</name>
</gene>
<comment type="caution">
    <text evidence="1">The sequence shown here is derived from an EMBL/GenBank/DDBJ whole genome shotgun (WGS) entry which is preliminary data.</text>
</comment>
<organism evidence="1 2">
    <name type="scientific">Smittium simulii</name>
    <dbReference type="NCBI Taxonomy" id="133385"/>
    <lineage>
        <taxon>Eukaryota</taxon>
        <taxon>Fungi</taxon>
        <taxon>Fungi incertae sedis</taxon>
        <taxon>Zoopagomycota</taxon>
        <taxon>Kickxellomycotina</taxon>
        <taxon>Harpellomycetes</taxon>
        <taxon>Harpellales</taxon>
        <taxon>Legeriomycetaceae</taxon>
        <taxon>Smittium</taxon>
    </lineage>
</organism>
<protein>
    <recommendedName>
        <fullName evidence="3">LisH domain-containing protein</fullName>
    </recommendedName>
</protein>
<accession>A0A2T9YTS9</accession>
<dbReference type="AlphaFoldDB" id="A0A2T9YTS9"/>
<name>A0A2T9YTS9_9FUNG</name>
<sequence>MSVNYKKNLFSAYQKKIMNSGSSSYYEDFGSKILILTYLLQNNYPDTAISFAKTSGLYALAFEKPDIFPQYLLESPKSNCYTLNHAEINTLVKGTEKESNQEDRYSLLKLKKSKLSKPINPYDLTSAKNLYTERPKINFIDKQVLYLKIRKEIYNAVLNIDINNAFDLMLKYFPEMFKLPKLILEYQDDIKALDLTKLKYSDSLKFFITQPAIPFENNIKYMLLRHSIDSFTFIELITKSMFNDAAIFSNTVLRHYQELVNMWISNVKIYAKPSPGLNKLINENKRLFVCRVLTFAELKSKNNVSPFSFKTKYDSFDGLDSINSDCIDGKLSGYSDIEQSDPVKCIENISEESMNFKTILTPMNCVMSDELYYIKGFIKINFQKSVEMLTITSMSQDTADELYNFTKSNLANIIDQNILAFKVPNQASHYYNYKPASDATEDNQNAIQKQFRRRNQRDTAGLD</sequence>
<evidence type="ECO:0000313" key="1">
    <source>
        <dbReference type="EMBL" id="PVU95731.1"/>
    </source>
</evidence>
<evidence type="ECO:0000313" key="2">
    <source>
        <dbReference type="Proteomes" id="UP000245383"/>
    </source>
</evidence>
<reference evidence="1 2" key="1">
    <citation type="journal article" date="2018" name="MBio">
        <title>Comparative Genomics Reveals the Core Gene Toolbox for the Fungus-Insect Symbiosis.</title>
        <authorList>
            <person name="Wang Y."/>
            <person name="Stata M."/>
            <person name="Wang W."/>
            <person name="Stajich J.E."/>
            <person name="White M.M."/>
            <person name="Moncalvo J.M."/>
        </authorList>
    </citation>
    <scope>NUCLEOTIDE SEQUENCE [LARGE SCALE GENOMIC DNA]</scope>
    <source>
        <strain evidence="1 2">SWE-8-4</strain>
    </source>
</reference>
<dbReference type="STRING" id="133385.A0A2T9YTS9"/>